<evidence type="ECO:0000313" key="1">
    <source>
        <dbReference type="EMBL" id="EST11257.1"/>
    </source>
</evidence>
<evidence type="ECO:0008006" key="3">
    <source>
        <dbReference type="Google" id="ProtNLM"/>
    </source>
</evidence>
<dbReference type="STRING" id="1395513.P343_12620"/>
<dbReference type="Pfam" id="PF06854">
    <property type="entry name" value="Phage_Gp15"/>
    <property type="match status" value="1"/>
</dbReference>
<protein>
    <recommendedName>
        <fullName evidence="3">Bacteriophage Gp15 protein</fullName>
    </recommendedName>
</protein>
<dbReference type="OrthoDB" id="1758052at2"/>
<dbReference type="AlphaFoldDB" id="V6IVQ1"/>
<evidence type="ECO:0000313" key="2">
    <source>
        <dbReference type="Proteomes" id="UP000018296"/>
    </source>
</evidence>
<dbReference type="Proteomes" id="UP000018296">
    <property type="component" value="Unassembled WGS sequence"/>
</dbReference>
<organism evidence="1 2">
    <name type="scientific">Sporolactobacillus laevolacticus DSM 442</name>
    <dbReference type="NCBI Taxonomy" id="1395513"/>
    <lineage>
        <taxon>Bacteria</taxon>
        <taxon>Bacillati</taxon>
        <taxon>Bacillota</taxon>
        <taxon>Bacilli</taxon>
        <taxon>Bacillales</taxon>
        <taxon>Sporolactobacillaceae</taxon>
        <taxon>Sporolactobacillus</taxon>
    </lineage>
</organism>
<dbReference type="EMBL" id="AWTC01000013">
    <property type="protein sequence ID" value="EST11257.1"/>
    <property type="molecule type" value="Genomic_DNA"/>
</dbReference>
<comment type="caution">
    <text evidence="1">The sequence shown here is derived from an EMBL/GenBank/DDBJ whole genome shotgun (WGS) entry which is preliminary data.</text>
</comment>
<dbReference type="InterPro" id="IPR009660">
    <property type="entry name" value="Phage_A500_Gp15"/>
</dbReference>
<reference evidence="1 2" key="1">
    <citation type="journal article" date="2013" name="Genome Announc.">
        <title>Genome Sequence of Sporolactobacillus laevolacticus DSM442, an Efficient Polymer-Grade D-Lactate Producer from Agricultural Waste Cottonseed as a Nitrogen Source.</title>
        <authorList>
            <person name="Wang H."/>
            <person name="Wang L."/>
            <person name="Ju J."/>
            <person name="Yu B."/>
            <person name="Ma Y."/>
        </authorList>
    </citation>
    <scope>NUCLEOTIDE SEQUENCE [LARGE SCALE GENOMIC DNA]</scope>
    <source>
        <strain evidence="1 2">DSM 442</strain>
    </source>
</reference>
<gene>
    <name evidence="1" type="ORF">P343_12620</name>
</gene>
<accession>V6IVQ1</accession>
<dbReference type="PATRIC" id="fig|1395513.3.peg.2561"/>
<name>V6IVQ1_9BACL</name>
<dbReference type="eggNOG" id="ENOG5032W81">
    <property type="taxonomic scope" value="Bacteria"/>
</dbReference>
<keyword evidence="2" id="KW-1185">Reference proteome</keyword>
<proteinExistence type="predicted"/>
<sequence>MLSLKQKLDDTITIDGVAYNLDLSFDNVLRWYDLMNDKSIDDIGKVEIAFDMFVVDCETDIKIKLYTVQRIIDEYVVGKQEPNDGSAKPPDQKQYYSFDKDAEFIFASFLQEYGIDLLDQQGIMRWEKFVALLNGMRDKTKFRQIIGIRAAELPTGNDEYSVKERERLQELKQIYALDKNQSVEEQDAAMDGMFKSLVNMAKKGG</sequence>